<dbReference type="PANTHER" id="PTHR42973">
    <property type="entry name" value="BINDING OXIDOREDUCTASE, PUTATIVE (AFU_ORTHOLOGUE AFUA_1G17690)-RELATED"/>
    <property type="match status" value="1"/>
</dbReference>
<keyword evidence="6" id="KW-1133">Transmembrane helix</keyword>
<dbReference type="SUPFAM" id="SSF56176">
    <property type="entry name" value="FAD-binding/transporter-associated domain-like"/>
    <property type="match status" value="1"/>
</dbReference>
<comment type="cofactor">
    <cofactor evidence="1">
        <name>FAD</name>
        <dbReference type="ChEBI" id="CHEBI:57692"/>
    </cofactor>
</comment>
<dbReference type="AlphaFoldDB" id="A0A1Y1IN49"/>
<dbReference type="PANTHER" id="PTHR42973:SF39">
    <property type="entry name" value="FAD-BINDING PCMH-TYPE DOMAIN-CONTAINING PROTEIN"/>
    <property type="match status" value="1"/>
</dbReference>
<evidence type="ECO:0000256" key="3">
    <source>
        <dbReference type="ARBA" id="ARBA00022630"/>
    </source>
</evidence>
<evidence type="ECO:0000256" key="2">
    <source>
        <dbReference type="ARBA" id="ARBA00005466"/>
    </source>
</evidence>
<proteinExistence type="inferred from homology"/>
<dbReference type="Gene3D" id="3.40.462.20">
    <property type="match status" value="1"/>
</dbReference>
<reference evidence="8 9" key="1">
    <citation type="journal article" date="2014" name="Nat. Commun.">
        <title>Klebsormidium flaccidum genome reveals primary factors for plant terrestrial adaptation.</title>
        <authorList>
            <person name="Hori K."/>
            <person name="Maruyama F."/>
            <person name="Fujisawa T."/>
            <person name="Togashi T."/>
            <person name="Yamamoto N."/>
            <person name="Seo M."/>
            <person name="Sato S."/>
            <person name="Yamada T."/>
            <person name="Mori H."/>
            <person name="Tajima N."/>
            <person name="Moriyama T."/>
            <person name="Ikeuchi M."/>
            <person name="Watanabe M."/>
            <person name="Wada H."/>
            <person name="Kobayashi K."/>
            <person name="Saito M."/>
            <person name="Masuda T."/>
            <person name="Sasaki-Sekimoto Y."/>
            <person name="Mashiguchi K."/>
            <person name="Awai K."/>
            <person name="Shimojima M."/>
            <person name="Masuda S."/>
            <person name="Iwai M."/>
            <person name="Nobusawa T."/>
            <person name="Narise T."/>
            <person name="Kondo S."/>
            <person name="Saito H."/>
            <person name="Sato R."/>
            <person name="Murakawa M."/>
            <person name="Ihara Y."/>
            <person name="Oshima-Yamada Y."/>
            <person name="Ohtaka K."/>
            <person name="Satoh M."/>
            <person name="Sonobe K."/>
            <person name="Ishii M."/>
            <person name="Ohtani R."/>
            <person name="Kanamori-Sato M."/>
            <person name="Honoki R."/>
            <person name="Miyazaki D."/>
            <person name="Mochizuki H."/>
            <person name="Umetsu J."/>
            <person name="Higashi K."/>
            <person name="Shibata D."/>
            <person name="Kamiya Y."/>
            <person name="Sato N."/>
            <person name="Nakamura Y."/>
            <person name="Tabata S."/>
            <person name="Ida S."/>
            <person name="Kurokawa K."/>
            <person name="Ohta H."/>
        </authorList>
    </citation>
    <scope>NUCLEOTIDE SEQUENCE [LARGE SCALE GENOMIC DNA]</scope>
    <source>
        <strain evidence="8 9">NIES-2285</strain>
    </source>
</reference>
<evidence type="ECO:0000259" key="7">
    <source>
        <dbReference type="PROSITE" id="PS51387"/>
    </source>
</evidence>
<name>A0A1Y1IN49_KLENI</name>
<dbReference type="InterPro" id="IPR012951">
    <property type="entry name" value="BBE"/>
</dbReference>
<dbReference type="InterPro" id="IPR050416">
    <property type="entry name" value="FAD-linked_Oxidoreductase"/>
</dbReference>
<dbReference type="InterPro" id="IPR036318">
    <property type="entry name" value="FAD-bd_PCMH-like_sf"/>
</dbReference>
<sequence length="493" mass="52866">MAICDSMLIRFLLVAALAAMYQYINQRPQAVLPTRIIGLFPEAKSLATCLGGVAGIQAVLLPGDEGFAAAALGDNRAFASTPAAIVYPKTTQDVQGVVACARASGVRAVPRSGGHSYEGYSVQTGTVLVDLSGLDFFTPGPGDASARVGPGNRLGPLHYKAWTQMGRVFPGGVCPHVGVGGLILGGGIGPLSRTFGLLSDSLTEVEVVLYNSTMFDPGDNGKVVAFQIEWPTYDVIPDVLEAVQAWLRTAPDELNADAILGFGNVQVSGVYVGTLESFEPLFAQSGLTDIPGYQASSRAPFRNSLAVSTRFIDLVLLYGEYTMGLQGSGEITDLLLGPETSATRHPAPSKYKSALISTLLPRAALAVIRDHIARSRDCAYLEIRALGGAIARVSAEATAFPHRSATFSFQWQVSWEQENEEHKAAQTGWLTDFYSALQPYLGTPRAYVNYLDRDLAESSAQYFGSNLERLQKIKLAYDPLDYFRNPQSVQLPG</sequence>
<keyword evidence="5" id="KW-0560">Oxidoreductase</keyword>
<organism evidence="8 9">
    <name type="scientific">Klebsormidium nitens</name>
    <name type="common">Green alga</name>
    <name type="synonym">Ulothrix nitens</name>
    <dbReference type="NCBI Taxonomy" id="105231"/>
    <lineage>
        <taxon>Eukaryota</taxon>
        <taxon>Viridiplantae</taxon>
        <taxon>Streptophyta</taxon>
        <taxon>Klebsormidiophyceae</taxon>
        <taxon>Klebsormidiales</taxon>
        <taxon>Klebsormidiaceae</taxon>
        <taxon>Klebsormidium</taxon>
    </lineage>
</organism>
<dbReference type="Pfam" id="PF01565">
    <property type="entry name" value="FAD_binding_4"/>
    <property type="match status" value="1"/>
</dbReference>
<dbReference type="GO" id="GO:0016491">
    <property type="term" value="F:oxidoreductase activity"/>
    <property type="evidence" value="ECO:0007669"/>
    <property type="project" value="UniProtKB-KW"/>
</dbReference>
<evidence type="ECO:0000256" key="5">
    <source>
        <dbReference type="ARBA" id="ARBA00023002"/>
    </source>
</evidence>
<evidence type="ECO:0000256" key="4">
    <source>
        <dbReference type="ARBA" id="ARBA00022827"/>
    </source>
</evidence>
<protein>
    <recommendedName>
        <fullName evidence="7">FAD-binding PCMH-type domain-containing protein</fullName>
    </recommendedName>
</protein>
<dbReference type="EMBL" id="DF237932">
    <property type="protein sequence ID" value="GAQ92335.1"/>
    <property type="molecule type" value="Genomic_DNA"/>
</dbReference>
<dbReference type="Proteomes" id="UP000054558">
    <property type="component" value="Unassembled WGS sequence"/>
</dbReference>
<feature type="transmembrane region" description="Helical" evidence="6">
    <location>
        <begin position="7"/>
        <end position="24"/>
    </location>
</feature>
<feature type="domain" description="FAD-binding PCMH-type" evidence="7">
    <location>
        <begin position="78"/>
        <end position="249"/>
    </location>
</feature>
<dbReference type="Gene3D" id="3.30.465.10">
    <property type="match status" value="1"/>
</dbReference>
<dbReference type="InterPro" id="IPR016166">
    <property type="entry name" value="FAD-bd_PCMH"/>
</dbReference>
<dbReference type="Pfam" id="PF08031">
    <property type="entry name" value="BBE"/>
    <property type="match status" value="1"/>
</dbReference>
<keyword evidence="3" id="KW-0285">Flavoprotein</keyword>
<dbReference type="OMA" id="AHKLYYG"/>
<evidence type="ECO:0000256" key="1">
    <source>
        <dbReference type="ARBA" id="ARBA00001974"/>
    </source>
</evidence>
<gene>
    <name evidence="8" type="ORF">KFL_009830010</name>
</gene>
<comment type="similarity">
    <text evidence="2">Belongs to the oxygen-dependent FAD-linked oxidoreductase family.</text>
</comment>
<dbReference type="InterPro" id="IPR006094">
    <property type="entry name" value="Oxid_FAD_bind_N"/>
</dbReference>
<evidence type="ECO:0000313" key="8">
    <source>
        <dbReference type="EMBL" id="GAQ92335.1"/>
    </source>
</evidence>
<dbReference type="GO" id="GO:0071949">
    <property type="term" value="F:FAD binding"/>
    <property type="evidence" value="ECO:0007669"/>
    <property type="project" value="InterPro"/>
</dbReference>
<evidence type="ECO:0000313" key="9">
    <source>
        <dbReference type="Proteomes" id="UP000054558"/>
    </source>
</evidence>
<evidence type="ECO:0000256" key="6">
    <source>
        <dbReference type="SAM" id="Phobius"/>
    </source>
</evidence>
<keyword evidence="4" id="KW-0274">FAD</keyword>
<keyword evidence="6" id="KW-0472">Membrane</keyword>
<dbReference type="OrthoDB" id="407275at2759"/>
<accession>A0A1Y1IN49</accession>
<keyword evidence="9" id="KW-1185">Reference proteome</keyword>
<dbReference type="InterPro" id="IPR016169">
    <property type="entry name" value="FAD-bd_PCMH_sub2"/>
</dbReference>
<dbReference type="STRING" id="105231.A0A1Y1IN49"/>
<keyword evidence="6" id="KW-0812">Transmembrane</keyword>
<dbReference type="PROSITE" id="PS51387">
    <property type="entry name" value="FAD_PCMH"/>
    <property type="match status" value="1"/>
</dbReference>